<evidence type="ECO:0000256" key="3">
    <source>
        <dbReference type="ARBA" id="ARBA00023004"/>
    </source>
</evidence>
<evidence type="ECO:0000256" key="5">
    <source>
        <dbReference type="SAM" id="SignalP"/>
    </source>
</evidence>
<proteinExistence type="predicted"/>
<evidence type="ECO:0000313" key="7">
    <source>
        <dbReference type="EMBL" id="MBI3013949.1"/>
    </source>
</evidence>
<keyword evidence="3 4" id="KW-0408">Iron</keyword>
<dbReference type="Proteomes" id="UP000741360">
    <property type="component" value="Unassembled WGS sequence"/>
</dbReference>
<evidence type="ECO:0000259" key="6">
    <source>
        <dbReference type="PROSITE" id="PS51007"/>
    </source>
</evidence>
<dbReference type="Pfam" id="PF13442">
    <property type="entry name" value="Cytochrome_CBB3"/>
    <property type="match status" value="1"/>
</dbReference>
<evidence type="ECO:0000313" key="8">
    <source>
        <dbReference type="Proteomes" id="UP000741360"/>
    </source>
</evidence>
<comment type="caution">
    <text evidence="7">The sequence shown here is derived from an EMBL/GenBank/DDBJ whole genome shotgun (WGS) entry which is preliminary data.</text>
</comment>
<keyword evidence="1 4" id="KW-0349">Heme</keyword>
<dbReference type="AlphaFoldDB" id="A0A932GMZ0"/>
<reference evidence="7" key="1">
    <citation type="submission" date="2020-07" db="EMBL/GenBank/DDBJ databases">
        <title>Huge and variable diversity of episymbiotic CPR bacteria and DPANN archaea in groundwater ecosystems.</title>
        <authorList>
            <person name="He C.Y."/>
            <person name="Keren R."/>
            <person name="Whittaker M."/>
            <person name="Farag I.F."/>
            <person name="Doudna J."/>
            <person name="Cate J.H.D."/>
            <person name="Banfield J.F."/>
        </authorList>
    </citation>
    <scope>NUCLEOTIDE SEQUENCE</scope>
    <source>
        <strain evidence="7">NC_groundwater_717_Ag_S-0.2um_59_8</strain>
    </source>
</reference>
<protein>
    <submittedName>
        <fullName evidence="7">Cytochrome c</fullName>
    </submittedName>
</protein>
<feature type="chain" id="PRO_5037301412" evidence="5">
    <location>
        <begin position="24"/>
        <end position="110"/>
    </location>
</feature>
<dbReference type="InterPro" id="IPR009056">
    <property type="entry name" value="Cyt_c-like_dom"/>
</dbReference>
<evidence type="ECO:0000256" key="4">
    <source>
        <dbReference type="PROSITE-ProRule" id="PRU00433"/>
    </source>
</evidence>
<feature type="domain" description="Cytochrome c" evidence="6">
    <location>
        <begin position="24"/>
        <end position="109"/>
    </location>
</feature>
<dbReference type="Gene3D" id="1.10.760.10">
    <property type="entry name" value="Cytochrome c-like domain"/>
    <property type="match status" value="1"/>
</dbReference>
<accession>A0A932GMZ0</accession>
<name>A0A932GMZ0_UNCTE</name>
<dbReference type="PROSITE" id="PS51007">
    <property type="entry name" value="CYTC"/>
    <property type="match status" value="1"/>
</dbReference>
<dbReference type="InterPro" id="IPR036909">
    <property type="entry name" value="Cyt_c-like_dom_sf"/>
</dbReference>
<dbReference type="GO" id="GO:0009055">
    <property type="term" value="F:electron transfer activity"/>
    <property type="evidence" value="ECO:0007669"/>
    <property type="project" value="InterPro"/>
</dbReference>
<dbReference type="EMBL" id="JACPSX010000043">
    <property type="protein sequence ID" value="MBI3013949.1"/>
    <property type="molecule type" value="Genomic_DNA"/>
</dbReference>
<dbReference type="SUPFAM" id="SSF46626">
    <property type="entry name" value="Cytochrome c"/>
    <property type="match status" value="1"/>
</dbReference>
<organism evidence="7 8">
    <name type="scientific">Tectimicrobiota bacterium</name>
    <dbReference type="NCBI Taxonomy" id="2528274"/>
    <lineage>
        <taxon>Bacteria</taxon>
        <taxon>Pseudomonadati</taxon>
        <taxon>Nitrospinota/Tectimicrobiota group</taxon>
        <taxon>Candidatus Tectimicrobiota</taxon>
    </lineage>
</organism>
<keyword evidence="2 4" id="KW-0479">Metal-binding</keyword>
<dbReference type="GO" id="GO:0020037">
    <property type="term" value="F:heme binding"/>
    <property type="evidence" value="ECO:0007669"/>
    <property type="project" value="InterPro"/>
</dbReference>
<feature type="signal peptide" evidence="5">
    <location>
        <begin position="1"/>
        <end position="23"/>
    </location>
</feature>
<dbReference type="GO" id="GO:0046872">
    <property type="term" value="F:metal ion binding"/>
    <property type="evidence" value="ECO:0007669"/>
    <property type="project" value="UniProtKB-KW"/>
</dbReference>
<keyword evidence="5" id="KW-0732">Signal</keyword>
<gene>
    <name evidence="7" type="ORF">HYY65_02530</name>
</gene>
<evidence type="ECO:0000256" key="2">
    <source>
        <dbReference type="ARBA" id="ARBA00022723"/>
    </source>
</evidence>
<sequence>MVRILGGAAAFVVVILMAGGVYAADAAAGKAAYQKRCVACHGADGKGNVGMAKALQVTIPDFTDAAVVTKLGKDGIQKTVASGKGKMAAIKGVNKEELDNIAAFVGSLAK</sequence>
<evidence type="ECO:0000256" key="1">
    <source>
        <dbReference type="ARBA" id="ARBA00022617"/>
    </source>
</evidence>